<feature type="domain" description="DUF4440" evidence="2">
    <location>
        <begin position="9"/>
        <end position="120"/>
    </location>
</feature>
<dbReference type="InterPro" id="IPR011944">
    <property type="entry name" value="Steroid_delta5-4_isomerase"/>
</dbReference>
<evidence type="ECO:0000259" key="2">
    <source>
        <dbReference type="Pfam" id="PF14534"/>
    </source>
</evidence>
<proteinExistence type="predicted"/>
<organism evidence="3 4">
    <name type="scientific">Tessaracoccus flavus</name>
    <dbReference type="NCBI Taxonomy" id="1610493"/>
    <lineage>
        <taxon>Bacteria</taxon>
        <taxon>Bacillati</taxon>
        <taxon>Actinomycetota</taxon>
        <taxon>Actinomycetes</taxon>
        <taxon>Propionibacteriales</taxon>
        <taxon>Propionibacteriaceae</taxon>
        <taxon>Tessaracoccus</taxon>
    </lineage>
</organism>
<dbReference type="Pfam" id="PF14534">
    <property type="entry name" value="DUF4440"/>
    <property type="match status" value="1"/>
</dbReference>
<dbReference type="STRING" id="1610493.RPIT_10800"/>
<dbReference type="NCBIfam" id="TIGR02246">
    <property type="entry name" value="SgcJ/EcaC family oxidoreductase"/>
    <property type="match status" value="1"/>
</dbReference>
<evidence type="ECO:0000256" key="1">
    <source>
        <dbReference type="SAM" id="MobiDB-lite"/>
    </source>
</evidence>
<dbReference type="OrthoDB" id="582586at2"/>
<dbReference type="InterPro" id="IPR027843">
    <property type="entry name" value="DUF4440"/>
</dbReference>
<protein>
    <submittedName>
        <fullName evidence="3">DUF4440 domain-containing protein</fullName>
    </submittedName>
</protein>
<evidence type="ECO:0000313" key="4">
    <source>
        <dbReference type="Proteomes" id="UP000188324"/>
    </source>
</evidence>
<evidence type="ECO:0000313" key="3">
    <source>
        <dbReference type="EMBL" id="AQP46129.1"/>
    </source>
</evidence>
<dbReference type="Proteomes" id="UP000188324">
    <property type="component" value="Chromosome"/>
</dbReference>
<keyword evidence="4" id="KW-1185">Reference proteome</keyword>
<dbReference type="KEGG" id="tfl:RPIT_10800"/>
<feature type="region of interest" description="Disordered" evidence="1">
    <location>
        <begin position="134"/>
        <end position="158"/>
    </location>
</feature>
<accession>A0A1Q2CJ32</accession>
<sequence>MKLTDPLDIARGFLEAWNDQDPDALAALFTDDADFVNVVGLWWEDRPSIRRAHARGFRVMFGGSEMTLERTKVRRLGADAAVVHALWSMTGQVDPAGSPVGDRSGVLSFVVERQPDGGWLAVAAHNTDRFPAAETLVAEPSGQLEPTSYVPRAERNDA</sequence>
<dbReference type="EMBL" id="CP019605">
    <property type="protein sequence ID" value="AQP46129.1"/>
    <property type="molecule type" value="Genomic_DNA"/>
</dbReference>
<dbReference type="InterPro" id="IPR032710">
    <property type="entry name" value="NTF2-like_dom_sf"/>
</dbReference>
<reference evidence="3 4" key="1">
    <citation type="journal article" date="2016" name="Int. J. Syst. Evol. Microbiol.">
        <title>Tessaracoccus flavus sp. nov., isolated from the drainage system of a lindane-producing factory.</title>
        <authorList>
            <person name="Kumari R."/>
            <person name="Singh P."/>
            <person name="Schumann P."/>
            <person name="Lal R."/>
        </authorList>
    </citation>
    <scope>NUCLEOTIDE SEQUENCE [LARGE SCALE GENOMIC DNA]</scope>
    <source>
        <strain evidence="3 4">RP1T</strain>
    </source>
</reference>
<name>A0A1Q2CJ32_9ACTN</name>
<dbReference type="Gene3D" id="3.10.450.50">
    <property type="match status" value="1"/>
</dbReference>
<dbReference type="AlphaFoldDB" id="A0A1Q2CJ32"/>
<dbReference type="SUPFAM" id="SSF54427">
    <property type="entry name" value="NTF2-like"/>
    <property type="match status" value="1"/>
</dbReference>
<gene>
    <name evidence="3" type="ORF">RPIT_10800</name>
</gene>